<dbReference type="InterPro" id="IPR010321">
    <property type="entry name" value="DUF922"/>
</dbReference>
<dbReference type="Proteomes" id="UP001589605">
    <property type="component" value="Unassembled WGS sequence"/>
</dbReference>
<dbReference type="Pfam" id="PF06037">
    <property type="entry name" value="DUF922"/>
    <property type="match status" value="1"/>
</dbReference>
<dbReference type="EMBL" id="JBHMEZ010000003">
    <property type="protein sequence ID" value="MFB9052474.1"/>
    <property type="molecule type" value="Genomic_DNA"/>
</dbReference>
<accession>A0ABV5EZ87</accession>
<comment type="caution">
    <text evidence="2">The sequence shown here is derived from an EMBL/GenBank/DDBJ whole genome shotgun (WGS) entry which is preliminary data.</text>
</comment>
<proteinExistence type="predicted"/>
<protein>
    <submittedName>
        <fullName evidence="2">DUF922 domain-containing protein</fullName>
    </submittedName>
</protein>
<name>A0ABV5EZ87_9FLAO</name>
<organism evidence="2 3">
    <name type="scientific">Formosa undariae</name>
    <dbReference type="NCBI Taxonomy" id="1325436"/>
    <lineage>
        <taxon>Bacteria</taxon>
        <taxon>Pseudomonadati</taxon>
        <taxon>Bacteroidota</taxon>
        <taxon>Flavobacteriia</taxon>
        <taxon>Flavobacteriales</taxon>
        <taxon>Flavobacteriaceae</taxon>
        <taxon>Formosa</taxon>
    </lineage>
</organism>
<keyword evidence="1" id="KW-0732">Signal</keyword>
<evidence type="ECO:0000256" key="1">
    <source>
        <dbReference type="SAM" id="SignalP"/>
    </source>
</evidence>
<sequence length="192" mass="22984">MKDIYKYYIITLFLMMSLSTDAYAQNVNKIEKETNEAIIWTRDRALKLSDFQAKVDTTTSKKAITGANIIIVPYAFKNGKYEYHVLAKFHKDISWINTKSEYILKHEQVHFDIAELYARKMRRDIDKIKKSAGDVLQSDYRRIHKSLFRSYYYFQKQYDDQTHHSTDHEEQVRWNAIVADELKKLEHFKLDL</sequence>
<feature type="chain" id="PRO_5046358236" evidence="1">
    <location>
        <begin position="25"/>
        <end position="192"/>
    </location>
</feature>
<evidence type="ECO:0000313" key="2">
    <source>
        <dbReference type="EMBL" id="MFB9052474.1"/>
    </source>
</evidence>
<reference evidence="2 3" key="1">
    <citation type="submission" date="2024-09" db="EMBL/GenBank/DDBJ databases">
        <authorList>
            <person name="Sun Q."/>
            <person name="Mori K."/>
        </authorList>
    </citation>
    <scope>NUCLEOTIDE SEQUENCE [LARGE SCALE GENOMIC DNA]</scope>
    <source>
        <strain evidence="2 3">CECT 8286</strain>
    </source>
</reference>
<gene>
    <name evidence="2" type="ORF">ACFFVB_05220</name>
</gene>
<keyword evidence="3" id="KW-1185">Reference proteome</keyword>
<evidence type="ECO:0000313" key="3">
    <source>
        <dbReference type="Proteomes" id="UP001589605"/>
    </source>
</evidence>
<dbReference type="RefSeq" id="WP_382381658.1">
    <property type="nucleotide sequence ID" value="NZ_JBHMEZ010000003.1"/>
</dbReference>
<feature type="signal peptide" evidence="1">
    <location>
        <begin position="1"/>
        <end position="24"/>
    </location>
</feature>